<comment type="caution">
    <text evidence="5">The sequence shown here is derived from an EMBL/GenBank/DDBJ whole genome shotgun (WGS) entry which is preliminary data.</text>
</comment>
<dbReference type="PANTHER" id="PTHR24173">
    <property type="entry name" value="ANKYRIN REPEAT CONTAINING"/>
    <property type="match status" value="1"/>
</dbReference>
<dbReference type="EMBL" id="JAVRRG010000187">
    <property type="protein sequence ID" value="KAK5079545.1"/>
    <property type="molecule type" value="Genomic_DNA"/>
</dbReference>
<evidence type="ECO:0000313" key="5">
    <source>
        <dbReference type="EMBL" id="KAK5079545.1"/>
    </source>
</evidence>
<evidence type="ECO:0000256" key="3">
    <source>
        <dbReference type="PROSITE-ProRule" id="PRU00023"/>
    </source>
</evidence>
<evidence type="ECO:0000256" key="2">
    <source>
        <dbReference type="ARBA" id="ARBA00023043"/>
    </source>
</evidence>
<evidence type="ECO:0000313" key="6">
    <source>
        <dbReference type="Proteomes" id="UP001345013"/>
    </source>
</evidence>
<dbReference type="Pfam" id="PF00023">
    <property type="entry name" value="Ank"/>
    <property type="match status" value="1"/>
</dbReference>
<dbReference type="Gene3D" id="1.25.40.20">
    <property type="entry name" value="Ankyrin repeat-containing domain"/>
    <property type="match status" value="2"/>
</dbReference>
<gene>
    <name evidence="5" type="ORF">LTR24_009175</name>
</gene>
<evidence type="ECO:0000256" key="4">
    <source>
        <dbReference type="SAM" id="MobiDB-lite"/>
    </source>
</evidence>
<reference evidence="5 6" key="1">
    <citation type="submission" date="2023-08" db="EMBL/GenBank/DDBJ databases">
        <title>Black Yeasts Isolated from many extreme environments.</title>
        <authorList>
            <person name="Coleine C."/>
            <person name="Stajich J.E."/>
            <person name="Selbmann L."/>
        </authorList>
    </citation>
    <scope>NUCLEOTIDE SEQUENCE [LARGE SCALE GENOMIC DNA]</scope>
    <source>
        <strain evidence="5 6">CCFEE 5885</strain>
    </source>
</reference>
<feature type="repeat" description="ANK" evidence="3">
    <location>
        <begin position="182"/>
        <end position="214"/>
    </location>
</feature>
<accession>A0ABR0JXS4</accession>
<dbReference type="Proteomes" id="UP001345013">
    <property type="component" value="Unassembled WGS sequence"/>
</dbReference>
<dbReference type="InterPro" id="IPR002110">
    <property type="entry name" value="Ankyrin_rpt"/>
</dbReference>
<organism evidence="5 6">
    <name type="scientific">Lithohypha guttulata</name>
    <dbReference type="NCBI Taxonomy" id="1690604"/>
    <lineage>
        <taxon>Eukaryota</taxon>
        <taxon>Fungi</taxon>
        <taxon>Dikarya</taxon>
        <taxon>Ascomycota</taxon>
        <taxon>Pezizomycotina</taxon>
        <taxon>Eurotiomycetes</taxon>
        <taxon>Chaetothyriomycetidae</taxon>
        <taxon>Chaetothyriales</taxon>
        <taxon>Trichomeriaceae</taxon>
        <taxon>Lithohypha</taxon>
    </lineage>
</organism>
<evidence type="ECO:0000256" key="1">
    <source>
        <dbReference type="ARBA" id="ARBA00022737"/>
    </source>
</evidence>
<dbReference type="SUPFAM" id="SSF48403">
    <property type="entry name" value="Ankyrin repeat"/>
    <property type="match status" value="1"/>
</dbReference>
<feature type="repeat" description="ANK" evidence="3">
    <location>
        <begin position="96"/>
        <end position="116"/>
    </location>
</feature>
<feature type="compositionally biased region" description="Low complexity" evidence="4">
    <location>
        <begin position="281"/>
        <end position="294"/>
    </location>
</feature>
<feature type="repeat" description="ANK" evidence="3">
    <location>
        <begin position="46"/>
        <end position="72"/>
    </location>
</feature>
<keyword evidence="1" id="KW-0677">Repeat</keyword>
<feature type="compositionally biased region" description="Basic and acidic residues" evidence="4">
    <location>
        <begin position="246"/>
        <end position="255"/>
    </location>
</feature>
<dbReference type="InterPro" id="IPR036770">
    <property type="entry name" value="Ankyrin_rpt-contain_sf"/>
</dbReference>
<keyword evidence="6" id="KW-1185">Reference proteome</keyword>
<proteinExistence type="predicted"/>
<dbReference type="PRINTS" id="PR01415">
    <property type="entry name" value="ANKYRIN"/>
</dbReference>
<dbReference type="PROSITE" id="PS50088">
    <property type="entry name" value="ANK_REPEAT"/>
    <property type="match status" value="3"/>
</dbReference>
<dbReference type="PROSITE" id="PS50297">
    <property type="entry name" value="ANK_REP_REGION"/>
    <property type="match status" value="3"/>
</dbReference>
<feature type="region of interest" description="Disordered" evidence="4">
    <location>
        <begin position="246"/>
        <end position="326"/>
    </location>
</feature>
<dbReference type="PANTHER" id="PTHR24173:SF74">
    <property type="entry name" value="ANKYRIN REPEAT DOMAIN-CONTAINING PROTEIN 16"/>
    <property type="match status" value="1"/>
</dbReference>
<dbReference type="SMART" id="SM00248">
    <property type="entry name" value="ANK"/>
    <property type="match status" value="5"/>
</dbReference>
<keyword evidence="2 3" id="KW-0040">ANK repeat</keyword>
<protein>
    <submittedName>
        <fullName evidence="5">Uncharacterized protein</fullName>
    </submittedName>
</protein>
<sequence length="326" mass="35398">MMGPASTNSNNSLRLRQAIQSNDIPLVERLLQAQPNLLHNPDHTDKANTSLHLAAQAGHAELCELLISKGHDGTTEVTDLIYSNAGNNQGVSINTEGRTALHLAANHLHVDVIEVLCAEFPQTTNRGDREGRTPLLLAAGAQVERTTKVVGGRKNTLQDTEDPRSAEALLRHGADVRAQDHNGNTCLHQACAWGNLKTARVLVQAGADPLHQNNQGWRPDNYSLTVQADVYFRNLVAEFERRRAEDMARRREQPRPRNNGGGKVRLVQDQEEDDEHESYDASDSGRSRAGSSRSNTTSEGSAENGLGINVGGARYGSSLASAGTWV</sequence>
<name>A0ABR0JXS4_9EURO</name>
<dbReference type="Pfam" id="PF12796">
    <property type="entry name" value="Ank_2"/>
    <property type="match status" value="2"/>
</dbReference>